<evidence type="ECO:0000256" key="9">
    <source>
        <dbReference type="SAM" id="Phobius"/>
    </source>
</evidence>
<feature type="transmembrane region" description="Helical" evidence="9">
    <location>
        <begin position="160"/>
        <end position="181"/>
    </location>
</feature>
<evidence type="ECO:0000313" key="12">
    <source>
        <dbReference type="Proteomes" id="UP000053300"/>
    </source>
</evidence>
<accession>A0A1V3TKX0</accession>
<evidence type="ECO:0000313" key="10">
    <source>
        <dbReference type="EMBL" id="AQZ99942.1"/>
    </source>
</evidence>
<evidence type="ECO:0000256" key="4">
    <source>
        <dbReference type="ARBA" id="ARBA00022475"/>
    </source>
</evidence>
<evidence type="ECO:0000256" key="7">
    <source>
        <dbReference type="ARBA" id="ARBA00023136"/>
    </source>
</evidence>
<keyword evidence="3 8" id="KW-0813">Transport</keyword>
<dbReference type="Proteomes" id="UP000242792">
    <property type="component" value="Chromosome"/>
</dbReference>
<evidence type="ECO:0000313" key="11">
    <source>
        <dbReference type="EMBL" id="KUF41297.1"/>
    </source>
</evidence>
<dbReference type="EMBL" id="CP020121">
    <property type="protein sequence ID" value="AQZ99942.1"/>
    <property type="molecule type" value="Genomic_DNA"/>
</dbReference>
<keyword evidence="4 8" id="KW-1003">Cell membrane</keyword>
<dbReference type="InterPro" id="IPR003784">
    <property type="entry name" value="BioY"/>
</dbReference>
<evidence type="ECO:0000256" key="1">
    <source>
        <dbReference type="ARBA" id="ARBA00004651"/>
    </source>
</evidence>
<gene>
    <name evidence="11" type="ORF">AS359_10170</name>
    <name evidence="10" type="ORF">B5M06_11575</name>
</gene>
<dbReference type="Pfam" id="PF02632">
    <property type="entry name" value="BioY"/>
    <property type="match status" value="1"/>
</dbReference>
<evidence type="ECO:0000256" key="3">
    <source>
        <dbReference type="ARBA" id="ARBA00022448"/>
    </source>
</evidence>
<dbReference type="PIRSF" id="PIRSF016661">
    <property type="entry name" value="BioY"/>
    <property type="match status" value="1"/>
</dbReference>
<keyword evidence="7 8" id="KW-0472">Membrane</keyword>
<reference evidence="10 13" key="2">
    <citation type="submission" date="2017-03" db="EMBL/GenBank/DDBJ databases">
        <title>Rapid Whole Genome Sequencing of Comamonas kerstersii Causing Continuous ambulatory Peritoneal Dialysis-Associated Peritonitis.</title>
        <authorList>
            <person name="Zheng B."/>
        </authorList>
    </citation>
    <scope>NUCLEOTIDE SEQUENCE [LARGE SCALE GENOMIC DNA]</scope>
    <source>
        <strain evidence="10 13">8943</strain>
    </source>
</reference>
<proteinExistence type="inferred from homology"/>
<dbReference type="STRING" id="225992.B5M06_11575"/>
<evidence type="ECO:0000256" key="2">
    <source>
        <dbReference type="ARBA" id="ARBA00010692"/>
    </source>
</evidence>
<dbReference type="PANTHER" id="PTHR34295:SF4">
    <property type="entry name" value="BIOTIN TRANSPORTER BIOY-RELATED"/>
    <property type="match status" value="1"/>
</dbReference>
<dbReference type="PANTHER" id="PTHR34295">
    <property type="entry name" value="BIOTIN TRANSPORTER BIOY"/>
    <property type="match status" value="1"/>
</dbReference>
<keyword evidence="12" id="KW-1185">Reference proteome</keyword>
<feature type="transmembrane region" description="Helical" evidence="9">
    <location>
        <begin position="36"/>
        <end position="55"/>
    </location>
</feature>
<dbReference type="OrthoDB" id="9803495at2"/>
<protein>
    <recommendedName>
        <fullName evidence="8">Biotin transporter</fullName>
    </recommendedName>
</protein>
<sequence>MNQALTRKHSESIAMAALFAALLAVMGLIPKIDLPLGVPITIQTLGVMLAGCLLGPWRGLQAMLLFMVAVAAGLPLLSGGRGGLGAFVAPTSGYFMGWAAAAFVTGLLMGMLPKSTPLRAAGSAFVASAVGGILVLYACGIIGLMFFAKLSLAQAFWGNLIFIPGDLIKCALTALVVHSIARAMPDWRFGGRSL</sequence>
<dbReference type="Gene3D" id="1.10.1760.20">
    <property type="match status" value="1"/>
</dbReference>
<dbReference type="GO" id="GO:0005886">
    <property type="term" value="C:plasma membrane"/>
    <property type="evidence" value="ECO:0007669"/>
    <property type="project" value="UniProtKB-SubCell"/>
</dbReference>
<accession>A0A0W7Z1Y5</accession>
<feature type="transmembrane region" description="Helical" evidence="9">
    <location>
        <begin position="92"/>
        <end position="112"/>
    </location>
</feature>
<keyword evidence="5 9" id="KW-0812">Transmembrane</keyword>
<evidence type="ECO:0000256" key="8">
    <source>
        <dbReference type="PIRNR" id="PIRNR016661"/>
    </source>
</evidence>
<reference evidence="11 12" key="1">
    <citation type="submission" date="2015-12" db="EMBL/GenBank/DDBJ databases">
        <title>Complete genome sequence of a multi-drug resistant strain Acidovorax sp. 12322-1.</title>
        <authorList>
            <person name="Ming D."/>
            <person name="Wang M."/>
            <person name="Hu S."/>
            <person name="Zhou Y."/>
            <person name="Jiang T."/>
        </authorList>
    </citation>
    <scope>NUCLEOTIDE SEQUENCE [LARGE SCALE GENOMIC DNA]</scope>
    <source>
        <strain evidence="11 12">12322-1</strain>
    </source>
</reference>
<name>A0A0W7Z1Y5_9BURK</name>
<dbReference type="Proteomes" id="UP000053300">
    <property type="component" value="Unassembled WGS sequence"/>
</dbReference>
<dbReference type="GeneID" id="83039961"/>
<feature type="transmembrane region" description="Helical" evidence="9">
    <location>
        <begin position="12"/>
        <end position="30"/>
    </location>
</feature>
<accession>A0A1V0BJA4</accession>
<feature type="transmembrane region" description="Helical" evidence="9">
    <location>
        <begin position="124"/>
        <end position="148"/>
    </location>
</feature>
<dbReference type="GO" id="GO:0015225">
    <property type="term" value="F:biotin transmembrane transporter activity"/>
    <property type="evidence" value="ECO:0007669"/>
    <property type="project" value="UniProtKB-UniRule"/>
</dbReference>
<dbReference type="EMBL" id="LPXH01000025">
    <property type="protein sequence ID" value="KUF41297.1"/>
    <property type="molecule type" value="Genomic_DNA"/>
</dbReference>
<dbReference type="KEGG" id="cke:B5M06_11575"/>
<evidence type="ECO:0000313" key="13">
    <source>
        <dbReference type="Proteomes" id="UP000242792"/>
    </source>
</evidence>
<keyword evidence="6 9" id="KW-1133">Transmembrane helix</keyword>
<organism evidence="11 12">
    <name type="scientific">Comamonas kerstersii</name>
    <dbReference type="NCBI Taxonomy" id="225992"/>
    <lineage>
        <taxon>Bacteria</taxon>
        <taxon>Pseudomonadati</taxon>
        <taxon>Pseudomonadota</taxon>
        <taxon>Betaproteobacteria</taxon>
        <taxon>Burkholderiales</taxon>
        <taxon>Comamonadaceae</taxon>
        <taxon>Comamonas</taxon>
    </lineage>
</organism>
<comment type="similarity">
    <text evidence="2 8">Belongs to the BioY family.</text>
</comment>
<comment type="subcellular location">
    <subcellularLocation>
        <location evidence="1 8">Cell membrane</location>
        <topology evidence="1 8">Multi-pass membrane protein</topology>
    </subcellularLocation>
</comment>
<evidence type="ECO:0000256" key="5">
    <source>
        <dbReference type="ARBA" id="ARBA00022692"/>
    </source>
</evidence>
<feature type="transmembrane region" description="Helical" evidence="9">
    <location>
        <begin position="62"/>
        <end position="80"/>
    </location>
</feature>
<evidence type="ECO:0000256" key="6">
    <source>
        <dbReference type="ARBA" id="ARBA00022989"/>
    </source>
</evidence>
<dbReference type="AlphaFoldDB" id="A0A0W7Z1Y5"/>
<dbReference type="RefSeq" id="WP_054066954.1">
    <property type="nucleotide sequence ID" value="NZ_CATYED010000001.1"/>
</dbReference>